<evidence type="ECO:0000313" key="1">
    <source>
        <dbReference type="EMBL" id="PKU88472.1"/>
    </source>
</evidence>
<protein>
    <submittedName>
        <fullName evidence="1">Uncharacterized protein</fullName>
    </submittedName>
</protein>
<evidence type="ECO:0000313" key="4">
    <source>
        <dbReference type="Proteomes" id="UP000233762"/>
    </source>
</evidence>
<reference evidence="3 4" key="1">
    <citation type="submission" date="2017-10" db="EMBL/GenBank/DDBJ databases">
        <title>Bifidobacterium genomics.</title>
        <authorList>
            <person name="Lugli G.A."/>
            <person name="Milani C."/>
            <person name="Mancabelli L."/>
        </authorList>
    </citation>
    <scope>NUCLEOTIDE SEQUENCE [LARGE SCALE GENOMIC DNA]</scope>
    <source>
        <strain evidence="2 4">1520B</strain>
        <strain evidence="1 3">1524B</strain>
    </source>
</reference>
<dbReference type="Proteomes" id="UP000233762">
    <property type="component" value="Unassembled WGS sequence"/>
</dbReference>
<accession>A0A2N3QED0</accession>
<comment type="caution">
    <text evidence="1">The sequence shown here is derived from an EMBL/GenBank/DDBJ whole genome shotgun (WGS) entry which is preliminary data.</text>
</comment>
<dbReference type="Proteomes" id="UP000233730">
    <property type="component" value="Unassembled WGS sequence"/>
</dbReference>
<dbReference type="EMBL" id="PCHH01000002">
    <property type="protein sequence ID" value="PKV04155.1"/>
    <property type="molecule type" value="Genomic_DNA"/>
</dbReference>
<evidence type="ECO:0000313" key="3">
    <source>
        <dbReference type="Proteomes" id="UP000233730"/>
    </source>
</evidence>
<dbReference type="AlphaFoldDB" id="A0A2N3QED0"/>
<name>A0A2N3QED0_9BIFI</name>
<dbReference type="EMBL" id="PCGZ01000011">
    <property type="protein sequence ID" value="PKU88472.1"/>
    <property type="molecule type" value="Genomic_DNA"/>
</dbReference>
<evidence type="ECO:0000313" key="2">
    <source>
        <dbReference type="EMBL" id="PKV04155.1"/>
    </source>
</evidence>
<organism evidence="1 3">
    <name type="scientific">Bifidobacterium pseudolongum subsp. globosum</name>
    <dbReference type="NCBI Taxonomy" id="1690"/>
    <lineage>
        <taxon>Bacteria</taxon>
        <taxon>Bacillati</taxon>
        <taxon>Actinomycetota</taxon>
        <taxon>Actinomycetes</taxon>
        <taxon>Bifidobacteriales</taxon>
        <taxon>Bifidobacteriaceae</taxon>
        <taxon>Bifidobacterium</taxon>
    </lineage>
</organism>
<proteinExistence type="predicted"/>
<sequence length="70" mass="8038">MRSMRRLPERIGLWLADAIMSVYAFQIPRTDLAVDFHIIQIVCGVIFCLRGATILSYEKIHHGSILRPRA</sequence>
<gene>
    <name evidence="1" type="ORF">CQR46_1573</name>
    <name evidence="2" type="ORF">CQR50_1067</name>
</gene>